<reference evidence="3" key="1">
    <citation type="journal article" date="2021" name="Microorganisms">
        <title>The Ever-Expanding Pseudomonas Genus: Description of 43 New Species and Partition of the Pseudomonas putida Group.</title>
        <authorList>
            <person name="Girard L."/>
            <person name="Lood C."/>
            <person name="Hofte M."/>
            <person name="Vandamme P."/>
            <person name="Rokni-Zadeh H."/>
            <person name="van Noort V."/>
            <person name="Lavigne R."/>
            <person name="De Mot R."/>
        </authorList>
    </citation>
    <scope>NUCLEOTIDE SEQUENCE</scope>
    <source>
        <strain evidence="3">COW39</strain>
    </source>
</reference>
<dbReference type="RefSeq" id="WP_217848282.1">
    <property type="nucleotide sequence ID" value="NZ_CP077073.1"/>
</dbReference>
<sequence>MNNKNDSVPTVDVIISGLGPTGATLAHLLGKRGLSVLVLEREPTFYGNARAVYTDDECMRVMQAAGVAAELAANMQVDTPAQWVLASGKVLGQYWRLDRPYGWPIINFLYQPWMETTLSDLLSRYPNVRIARGREVTRFEQDEHGVTVTHQATSTFRFSEASDARIESAIDPDPQTVRGRYLVGADGGRSTVREALGIAMSGKNFPEPWLVVDLEMKEGEDALRHLPYFSFICDPDCPTVCCPQPGRFHRFEFMLMPGQTREQMEDPMVVRNLISRYVDPDKFAVKRKLVYTFNALVAKDWRKGRVLIAGDAAHMTPQFMGQGMSSGVRDAYNLAWKIDAVIKGLAGDRLLDTYGSERFHHAKAMIDISVQMKDFVSMSNPVSSTVRNLLVKTVLAMPFLGRYVREGRFKPAPSYAADSYLGMPRRRRHSPEGRMIPQPEVRTFKGQRVLLDDLLGEGFALIGLEIDPRAHLSQASRQLLDIQGTRFATLFPFGTRPQGAAIERTSSSELLEIEDVQGEMVAWFKRSGFSSGAVALVRPDKFTFAVVEADDLDRVINELKFQLQWSPRLNVAGDQAQRLRKSA</sequence>
<feature type="domain" description="FAD-binding" evidence="2">
    <location>
        <begin position="11"/>
        <end position="367"/>
    </location>
</feature>
<dbReference type="InterPro" id="IPR050631">
    <property type="entry name" value="PheA/TfdB_FAD_monoxygenase"/>
</dbReference>
<keyword evidence="1" id="KW-0560">Oxidoreductase</keyword>
<evidence type="ECO:0000313" key="4">
    <source>
        <dbReference type="Proteomes" id="UP001047646"/>
    </source>
</evidence>
<organism evidence="3 4">
    <name type="scientific">Pseudomonas muyukensis</name>
    <dbReference type="NCBI Taxonomy" id="2842357"/>
    <lineage>
        <taxon>Bacteria</taxon>
        <taxon>Pseudomonadati</taxon>
        <taxon>Pseudomonadota</taxon>
        <taxon>Gammaproteobacteria</taxon>
        <taxon>Pseudomonadales</taxon>
        <taxon>Pseudomonadaceae</taxon>
        <taxon>Pseudomonas</taxon>
    </lineage>
</organism>
<keyword evidence="4" id="KW-1185">Reference proteome</keyword>
<dbReference type="PANTHER" id="PTHR43476:SF3">
    <property type="entry name" value="FAD-BINDING MONOOXYGENASE"/>
    <property type="match status" value="1"/>
</dbReference>
<dbReference type="InterPro" id="IPR002938">
    <property type="entry name" value="FAD-bd"/>
</dbReference>
<dbReference type="NCBIfam" id="NF004829">
    <property type="entry name" value="PRK06183.1-3"/>
    <property type="match status" value="1"/>
</dbReference>
<dbReference type="PANTHER" id="PTHR43476">
    <property type="entry name" value="3-(3-HYDROXY-PHENYL)PROPIONATE/3-HYDROXYCINNAMIC ACID HYDROXYLASE"/>
    <property type="match status" value="1"/>
</dbReference>
<dbReference type="Proteomes" id="UP001047646">
    <property type="component" value="Chromosome"/>
</dbReference>
<dbReference type="Pfam" id="PF01494">
    <property type="entry name" value="FAD_binding_3"/>
    <property type="match status" value="1"/>
</dbReference>
<evidence type="ECO:0000313" key="3">
    <source>
        <dbReference type="EMBL" id="QXH33916.1"/>
    </source>
</evidence>
<gene>
    <name evidence="3" type="ORF">KSS95_17300</name>
</gene>
<evidence type="ECO:0000256" key="1">
    <source>
        <dbReference type="ARBA" id="ARBA00023002"/>
    </source>
</evidence>
<accession>A0ABX8M8F7</accession>
<proteinExistence type="predicted"/>
<protein>
    <submittedName>
        <fullName evidence="3">Bifunctional 3-(3-hydroxy-phenyl)propionate/3-hydroxycinnamic acid hydroxylase</fullName>
    </submittedName>
</protein>
<name>A0ABX8M8F7_9PSED</name>
<evidence type="ECO:0000259" key="2">
    <source>
        <dbReference type="Pfam" id="PF01494"/>
    </source>
</evidence>
<dbReference type="EMBL" id="CP077073">
    <property type="protein sequence ID" value="QXH33916.1"/>
    <property type="molecule type" value="Genomic_DNA"/>
</dbReference>